<proteinExistence type="predicted"/>
<dbReference type="AlphaFoldDB" id="A0A494W3E0"/>
<accession>A0A494W3E0</accession>
<gene>
    <name evidence="2" type="ORF">SAMIE_1025550</name>
</gene>
<dbReference type="RefSeq" id="WP_066700988.1">
    <property type="nucleotide sequence ID" value="NZ_AP018664.1"/>
</dbReference>
<name>A0A494W3E0_9SPHN</name>
<protein>
    <submittedName>
        <fullName evidence="2">Uncharacterized protein</fullName>
    </submittedName>
</protein>
<dbReference type="KEGG" id="sami:SAMIE_1025550"/>
<feature type="transmembrane region" description="Helical" evidence="1">
    <location>
        <begin position="188"/>
        <end position="208"/>
    </location>
</feature>
<dbReference type="Proteomes" id="UP000279959">
    <property type="component" value="Chromosome"/>
</dbReference>
<feature type="transmembrane region" description="Helical" evidence="1">
    <location>
        <begin position="138"/>
        <end position="156"/>
    </location>
</feature>
<organism evidence="2 3">
    <name type="scientific">Sphingobium amiense</name>
    <dbReference type="NCBI Taxonomy" id="135719"/>
    <lineage>
        <taxon>Bacteria</taxon>
        <taxon>Pseudomonadati</taxon>
        <taxon>Pseudomonadota</taxon>
        <taxon>Alphaproteobacteria</taxon>
        <taxon>Sphingomonadales</taxon>
        <taxon>Sphingomonadaceae</taxon>
        <taxon>Sphingobium</taxon>
    </lineage>
</organism>
<evidence type="ECO:0000313" key="3">
    <source>
        <dbReference type="Proteomes" id="UP000279959"/>
    </source>
</evidence>
<reference evidence="2 3" key="1">
    <citation type="submission" date="2018-05" db="EMBL/GenBank/DDBJ databases">
        <title>Complete Genome Sequence of the Nonylphenol-Degrading Bacterium Sphingobium amiense DSM 16289T.</title>
        <authorList>
            <person name="Ootsuka M."/>
            <person name="Nishizawa T."/>
            <person name="Ohta H."/>
        </authorList>
    </citation>
    <scope>NUCLEOTIDE SEQUENCE [LARGE SCALE GENOMIC DNA]</scope>
    <source>
        <strain evidence="2 3">DSM 16289</strain>
    </source>
</reference>
<keyword evidence="1" id="KW-1133">Transmembrane helix</keyword>
<sequence>MSGELRLVSLAHGLLLGLLLAAPVLAPAILPHATMALFLLGGFQLRLADRRFTLRGAESWISHIRMTPRRLLPWGAAALGALASGHGGRAAAILLAALAGETLLYPLCANALARQTRMRIALFLLPLMALSASVPVEAVAFAAAFLTGVATCLFWLRGPDGEARAFVTALCILTLAGIAALLEPALLPWMTPLATVSALLALAHLSVLRRRPVPWRQPGGGSGSFLRRPLWQHPLRQP</sequence>
<keyword evidence="1" id="KW-0472">Membrane</keyword>
<keyword evidence="3" id="KW-1185">Reference proteome</keyword>
<dbReference type="EMBL" id="AP018664">
    <property type="protein sequence ID" value="BBD99054.1"/>
    <property type="molecule type" value="Genomic_DNA"/>
</dbReference>
<keyword evidence="1" id="KW-0812">Transmembrane</keyword>
<feature type="transmembrane region" description="Helical" evidence="1">
    <location>
        <begin position="163"/>
        <end position="182"/>
    </location>
</feature>
<feature type="transmembrane region" description="Helical" evidence="1">
    <location>
        <begin position="91"/>
        <end position="109"/>
    </location>
</feature>
<evidence type="ECO:0000313" key="2">
    <source>
        <dbReference type="EMBL" id="BBD99054.1"/>
    </source>
</evidence>
<feature type="transmembrane region" description="Helical" evidence="1">
    <location>
        <begin position="116"/>
        <end position="132"/>
    </location>
</feature>
<evidence type="ECO:0000256" key="1">
    <source>
        <dbReference type="SAM" id="Phobius"/>
    </source>
</evidence>